<name>A0A1X9SP59_9BACT</name>
<accession>A0A1X9SP59</accession>
<dbReference type="AlphaFoldDB" id="A0A1X9SP59"/>
<dbReference type="GO" id="GO:0004150">
    <property type="term" value="F:dihydroneopterin aldolase activity"/>
    <property type="evidence" value="ECO:0007669"/>
    <property type="project" value="UniProtKB-EC"/>
</dbReference>
<dbReference type="EMBL" id="CP015578">
    <property type="protein sequence ID" value="ARQ98083.1"/>
    <property type="molecule type" value="Genomic_DNA"/>
</dbReference>
<dbReference type="InterPro" id="IPR043133">
    <property type="entry name" value="GTP-CH-I_C/QueF"/>
</dbReference>
<protein>
    <submittedName>
        <fullName evidence="2">Dihydroneopterin aldolase</fullName>
        <ecNumber evidence="2">4.1.2.25</ecNumber>
    </submittedName>
</protein>
<dbReference type="SMART" id="SM00905">
    <property type="entry name" value="FolB"/>
    <property type="match status" value="1"/>
</dbReference>
<evidence type="ECO:0000313" key="3">
    <source>
        <dbReference type="Proteomes" id="UP000202031"/>
    </source>
</evidence>
<sequence length="105" mass="12295">MISVFVDNLEFDTIIGLLDFERVNSQKICVSMEFEAYEFVDYAAVCEITQREFNENKFYKVEDALEYFAIKFKATYPSLTKFYMKISKIEIVPNAIVGAKILKNY</sequence>
<feature type="domain" description="Dihydroneopterin aldolase/epimerase" evidence="1">
    <location>
        <begin position="4"/>
        <end position="103"/>
    </location>
</feature>
<reference evidence="3" key="2">
    <citation type="journal article" date="2017" name="Genome Biol. Evol.">
        <title>Comparative genomic analysis identifies a Campylobacter clade deficient in selenium metabolism.</title>
        <authorList>
            <person name="Miller W.G."/>
            <person name="Yee E."/>
            <person name="Lopes B.S."/>
            <person name="Chapman M.H."/>
            <person name="Huynh S."/>
            <person name="Bono J.L."/>
            <person name="Parker C.T."/>
            <person name="Strachan N.J.C."/>
            <person name="Forbes K.J."/>
        </authorList>
    </citation>
    <scope>NUCLEOTIDE SEQUENCE [LARGE SCALE GENOMIC DNA]</scope>
    <source>
        <strain evidence="3">NCTC 13004</strain>
    </source>
</reference>
<evidence type="ECO:0000313" key="2">
    <source>
        <dbReference type="EMBL" id="ARQ98083.1"/>
    </source>
</evidence>
<dbReference type="Proteomes" id="UP000202031">
    <property type="component" value="Chromosome"/>
</dbReference>
<dbReference type="Pfam" id="PF02152">
    <property type="entry name" value="FolB"/>
    <property type="match status" value="1"/>
</dbReference>
<keyword evidence="2" id="KW-0456">Lyase</keyword>
<gene>
    <name evidence="2" type="primary">folB</name>
    <name evidence="2" type="ORF">CLAN_1360</name>
</gene>
<dbReference type="InterPro" id="IPR006157">
    <property type="entry name" value="FolB_dom"/>
</dbReference>
<reference evidence="3" key="1">
    <citation type="journal article" date="2017" name="Genome Biol. Evol.">
        <title>Comparative Genomic Analysis Identifies a Campylobacter Clade Deficient in Selenium Metabolism.</title>
        <authorList>
            <person name="Miller W.G."/>
            <person name="Yee E."/>
            <person name="Lopes B.S."/>
            <person name="Chapman M.H."/>
            <person name="Huynh S."/>
            <person name="Bono J.L."/>
            <person name="Parker C.T."/>
            <person name="Strachan N.J.C."/>
            <person name="Forbes K.J."/>
        </authorList>
    </citation>
    <scope>NUCLEOTIDE SEQUENCE [LARGE SCALE GENOMIC DNA]</scope>
    <source>
        <strain evidence="3">NCTC 13004</strain>
    </source>
</reference>
<dbReference type="GO" id="GO:0006760">
    <property type="term" value="P:folic acid-containing compound metabolic process"/>
    <property type="evidence" value="ECO:0007669"/>
    <property type="project" value="InterPro"/>
</dbReference>
<dbReference type="EC" id="4.1.2.25" evidence="2"/>
<proteinExistence type="predicted"/>
<dbReference type="Gene3D" id="3.30.1130.10">
    <property type="match status" value="1"/>
</dbReference>
<dbReference type="RefSeq" id="WP_096015510.1">
    <property type="nucleotide sequence ID" value="NZ_CP015578.1"/>
</dbReference>
<evidence type="ECO:0000259" key="1">
    <source>
        <dbReference type="SMART" id="SM00905"/>
    </source>
</evidence>
<organism evidence="2 3">
    <name type="scientific">Campylobacter lanienae NCTC 13004</name>
    <dbReference type="NCBI Taxonomy" id="1031753"/>
    <lineage>
        <taxon>Bacteria</taxon>
        <taxon>Pseudomonadati</taxon>
        <taxon>Campylobacterota</taxon>
        <taxon>Epsilonproteobacteria</taxon>
        <taxon>Campylobacterales</taxon>
        <taxon>Campylobacteraceae</taxon>
        <taxon>Campylobacter</taxon>
    </lineage>
</organism>
<dbReference type="KEGG" id="clx:CLAN_1360"/>
<dbReference type="SUPFAM" id="SSF55620">
    <property type="entry name" value="Tetrahydrobiopterin biosynthesis enzymes-like"/>
    <property type="match status" value="1"/>
</dbReference>
<dbReference type="GeneID" id="46921828"/>